<dbReference type="AlphaFoldDB" id="A0A841HXI4"/>
<dbReference type="EMBL" id="JACHHG010000005">
    <property type="protein sequence ID" value="MBB6098241.1"/>
    <property type="molecule type" value="Genomic_DNA"/>
</dbReference>
<dbReference type="NCBIfam" id="NF033580">
    <property type="entry name" value="transpos_IS5_3"/>
    <property type="match status" value="1"/>
</dbReference>
<evidence type="ECO:0000313" key="3">
    <source>
        <dbReference type="EMBL" id="MBB6098241.1"/>
    </source>
</evidence>
<gene>
    <name evidence="3" type="ORF">HNR42_001666</name>
</gene>
<reference evidence="3 4" key="1">
    <citation type="submission" date="2020-08" db="EMBL/GenBank/DDBJ databases">
        <title>Genomic Encyclopedia of Type Strains, Phase IV (KMG-IV): sequencing the most valuable type-strain genomes for metagenomic binning, comparative biology and taxonomic classification.</title>
        <authorList>
            <person name="Goeker M."/>
        </authorList>
    </citation>
    <scope>NUCLEOTIDE SEQUENCE [LARGE SCALE GENOMIC DNA]</scope>
    <source>
        <strain evidence="3 4">DSM 21458</strain>
    </source>
</reference>
<dbReference type="PANTHER" id="PTHR46637">
    <property type="entry name" value="TIS1421-TRANSPOSASE PROTEIN A"/>
    <property type="match status" value="1"/>
</dbReference>
<evidence type="ECO:0000313" key="4">
    <source>
        <dbReference type="Proteomes" id="UP000569951"/>
    </source>
</evidence>
<evidence type="ECO:0000259" key="2">
    <source>
        <dbReference type="Pfam" id="PF13340"/>
    </source>
</evidence>
<dbReference type="Proteomes" id="UP000569951">
    <property type="component" value="Unassembled WGS sequence"/>
</dbReference>
<dbReference type="InterPro" id="IPR025161">
    <property type="entry name" value="IS402-like_dom"/>
</dbReference>
<dbReference type="PANTHER" id="PTHR46637:SF1">
    <property type="entry name" value="BLL5188 PROTEIN"/>
    <property type="match status" value="1"/>
</dbReference>
<keyword evidence="4" id="KW-1185">Reference proteome</keyword>
<comment type="caution">
    <text evidence="3">The sequence shown here is derived from an EMBL/GenBank/DDBJ whole genome shotgun (WGS) entry which is preliminary data.</text>
</comment>
<protein>
    <submittedName>
        <fullName evidence="3">Transposase</fullName>
    </submittedName>
</protein>
<name>A0A841HXI4_9DEIO</name>
<proteinExistence type="predicted"/>
<accession>A0A841HXI4</accession>
<dbReference type="InterPro" id="IPR052909">
    <property type="entry name" value="Transposase_6_like"/>
</dbReference>
<organism evidence="3 4">
    <name type="scientific">Deinobacterium chartae</name>
    <dbReference type="NCBI Taxonomy" id="521158"/>
    <lineage>
        <taxon>Bacteria</taxon>
        <taxon>Thermotogati</taxon>
        <taxon>Deinococcota</taxon>
        <taxon>Deinococci</taxon>
        <taxon>Deinococcales</taxon>
        <taxon>Deinococcaceae</taxon>
        <taxon>Deinobacterium</taxon>
    </lineage>
</organism>
<feature type="domain" description="Insertion element IS402-like" evidence="2">
    <location>
        <begin position="6"/>
        <end position="77"/>
    </location>
</feature>
<feature type="region of interest" description="Disordered" evidence="1">
    <location>
        <begin position="102"/>
        <end position="123"/>
    </location>
</feature>
<evidence type="ECO:0000256" key="1">
    <source>
        <dbReference type="SAM" id="MobiDB-lite"/>
    </source>
</evidence>
<sequence length="123" mass="14216">MGRTDLTESQWRTLAPLLPSNPRRGHAYTDHRRVLNGILWRLKTGATWRDIPERYGPWQTCHDRFVRWSRDATWARILTALQVQQDAQGHIDWEGAVADSTHIRAHRSATGARKAPAKQEKRA</sequence>
<dbReference type="Pfam" id="PF13340">
    <property type="entry name" value="DUF4096"/>
    <property type="match status" value="1"/>
</dbReference>